<evidence type="ECO:0000256" key="4">
    <source>
        <dbReference type="ARBA" id="ARBA00038101"/>
    </source>
</evidence>
<dbReference type="InterPro" id="IPR050767">
    <property type="entry name" value="Sel1_AlgK"/>
</dbReference>
<evidence type="ECO:0000256" key="5">
    <source>
        <dbReference type="PROSITE-ProRule" id="PRU00134"/>
    </source>
</evidence>
<dbReference type="Pfam" id="PF08238">
    <property type="entry name" value="Sel1"/>
    <property type="match status" value="6"/>
</dbReference>
<dbReference type="EMBL" id="JATAAI010000001">
    <property type="protein sequence ID" value="KAK1748088.1"/>
    <property type="molecule type" value="Genomic_DNA"/>
</dbReference>
<dbReference type="SUPFAM" id="SSF81901">
    <property type="entry name" value="HCP-like"/>
    <property type="match status" value="2"/>
</dbReference>
<feature type="domain" description="MYND-type" evidence="8">
    <location>
        <begin position="253"/>
        <end position="294"/>
    </location>
</feature>
<dbReference type="InterPro" id="IPR002893">
    <property type="entry name" value="Znf_MYND"/>
</dbReference>
<dbReference type="PANTHER" id="PTHR11102:SF160">
    <property type="entry name" value="ERAD-ASSOCIATED E3 UBIQUITIN-PROTEIN LIGASE COMPONENT HRD3"/>
    <property type="match status" value="1"/>
</dbReference>
<dbReference type="SUPFAM" id="SSF144232">
    <property type="entry name" value="HIT/MYND zinc finger-like"/>
    <property type="match status" value="1"/>
</dbReference>
<feature type="repeat" description="TPR" evidence="6">
    <location>
        <begin position="98"/>
        <end position="131"/>
    </location>
</feature>
<dbReference type="InterPro" id="IPR011990">
    <property type="entry name" value="TPR-like_helical_dom_sf"/>
</dbReference>
<protein>
    <submittedName>
        <fullName evidence="9">Sel1-like repeat family protein</fullName>
    </submittedName>
</protein>
<evidence type="ECO:0000259" key="7">
    <source>
        <dbReference type="PROSITE" id="PS50089"/>
    </source>
</evidence>
<reference evidence="9" key="1">
    <citation type="submission" date="2023-06" db="EMBL/GenBank/DDBJ databases">
        <title>Survivors Of The Sea: Transcriptome response of Skeletonema marinoi to long-term dormancy.</title>
        <authorList>
            <person name="Pinder M.I.M."/>
            <person name="Kourtchenko O."/>
            <person name="Robertson E.K."/>
            <person name="Larsson T."/>
            <person name="Maumus F."/>
            <person name="Osuna-Cruz C.M."/>
            <person name="Vancaester E."/>
            <person name="Stenow R."/>
            <person name="Vandepoele K."/>
            <person name="Ploug H."/>
            <person name="Bruchert V."/>
            <person name="Godhe A."/>
            <person name="Topel M."/>
        </authorList>
    </citation>
    <scope>NUCLEOTIDE SEQUENCE</scope>
    <source>
        <strain evidence="9">R05AC</strain>
    </source>
</reference>
<dbReference type="PANTHER" id="PTHR11102">
    <property type="entry name" value="SEL-1-LIKE PROTEIN"/>
    <property type="match status" value="1"/>
</dbReference>
<keyword evidence="3" id="KW-0862">Zinc</keyword>
<evidence type="ECO:0000256" key="6">
    <source>
        <dbReference type="PROSITE-ProRule" id="PRU00339"/>
    </source>
</evidence>
<dbReference type="GO" id="GO:0008270">
    <property type="term" value="F:zinc ion binding"/>
    <property type="evidence" value="ECO:0007669"/>
    <property type="project" value="UniProtKB-KW"/>
</dbReference>
<comment type="caution">
    <text evidence="9">The sequence shown here is derived from an EMBL/GenBank/DDBJ whole genome shotgun (WGS) entry which is preliminary data.</text>
</comment>
<gene>
    <name evidence="9" type="ORF">QTG54_000027</name>
</gene>
<organism evidence="9 10">
    <name type="scientific">Skeletonema marinoi</name>
    <dbReference type="NCBI Taxonomy" id="267567"/>
    <lineage>
        <taxon>Eukaryota</taxon>
        <taxon>Sar</taxon>
        <taxon>Stramenopiles</taxon>
        <taxon>Ochrophyta</taxon>
        <taxon>Bacillariophyta</taxon>
        <taxon>Coscinodiscophyceae</taxon>
        <taxon>Thalassiosirophycidae</taxon>
        <taxon>Thalassiosirales</taxon>
        <taxon>Skeletonemataceae</taxon>
        <taxon>Skeletonema</taxon>
        <taxon>Skeletonema marinoi-dohrnii complex</taxon>
    </lineage>
</organism>
<dbReference type="Pfam" id="PF01753">
    <property type="entry name" value="zf-MYND"/>
    <property type="match status" value="1"/>
</dbReference>
<accession>A0AAD8YKJ0</accession>
<sequence length="541" mass="61322">MCRKRAAELRDEILFRQPENSHLGDCPICFLPLPLDTNKYVKYSCCSKLVCNGCTAANISRQFDERSPNVCPFCRQLYAKSDEEMERRNKKRCEANDPFALREEGRTHFVDGEYERAFEYFTKAADLGEVVAQFNLSLMYREGLGVEKDEKMELYYAEEAAIGGNPTARCRLGCHEGGNSRYDRAVKHWIIAAKLGHDDSVQRLKGMYKSGYVSKEEFASALRGHQAAVDATKSPQRDWADNIETDAADMLCCASCGIAEVDDIELKNCDACDLVRYCSDSCQKDHRPNHEAICKKRAAELRDEILFQQPESSYLGDCPICCLPLPLDPKESVSYFCCSKLVCHGCMYANRIREYKEKLNPSCPFCRHVYTESKEESDRQKKKRCEANDPFALREAGRRHFGDGDYERAYEYFTKAADLGDVAAQFILSLMYRGGLEDVEKNEKMELYHSEEAAIGGDPIARCSLGCKEGENGRYYRAVKHFIIAAKLGHDGSIQNLKELYKCGYVSKEDFASALRGHQAAVNATKSPQRELAEKCLPRRS</sequence>
<name>A0AAD8YKJ0_9STRA</name>
<dbReference type="PROSITE" id="PS50089">
    <property type="entry name" value="ZF_RING_2"/>
    <property type="match status" value="2"/>
</dbReference>
<feature type="domain" description="RING-type" evidence="7">
    <location>
        <begin position="318"/>
        <end position="367"/>
    </location>
</feature>
<keyword evidence="6" id="KW-0802">TPR repeat</keyword>
<keyword evidence="2 5" id="KW-0863">Zinc-finger</keyword>
<dbReference type="InterPro" id="IPR001841">
    <property type="entry name" value="Znf_RING"/>
</dbReference>
<dbReference type="InterPro" id="IPR006597">
    <property type="entry name" value="Sel1-like"/>
</dbReference>
<dbReference type="PROSITE" id="PS50005">
    <property type="entry name" value="TPR"/>
    <property type="match status" value="2"/>
</dbReference>
<evidence type="ECO:0000313" key="9">
    <source>
        <dbReference type="EMBL" id="KAK1748088.1"/>
    </source>
</evidence>
<dbReference type="SMART" id="SM00671">
    <property type="entry name" value="SEL1"/>
    <property type="match status" value="6"/>
</dbReference>
<keyword evidence="1" id="KW-0479">Metal-binding</keyword>
<feature type="domain" description="RING-type" evidence="7">
    <location>
        <begin position="26"/>
        <end position="75"/>
    </location>
</feature>
<dbReference type="Gene3D" id="1.25.40.10">
    <property type="entry name" value="Tetratricopeptide repeat domain"/>
    <property type="match status" value="2"/>
</dbReference>
<evidence type="ECO:0000256" key="1">
    <source>
        <dbReference type="ARBA" id="ARBA00022723"/>
    </source>
</evidence>
<comment type="similarity">
    <text evidence="4">Belongs to the sel-1 family.</text>
</comment>
<proteinExistence type="inferred from homology"/>
<dbReference type="AlphaFoldDB" id="A0AAD8YKJ0"/>
<dbReference type="PROSITE" id="PS50865">
    <property type="entry name" value="ZF_MYND_2"/>
    <property type="match status" value="1"/>
</dbReference>
<dbReference type="Proteomes" id="UP001224775">
    <property type="component" value="Unassembled WGS sequence"/>
</dbReference>
<dbReference type="Gene3D" id="6.10.140.2220">
    <property type="match status" value="1"/>
</dbReference>
<dbReference type="InterPro" id="IPR019734">
    <property type="entry name" value="TPR_rpt"/>
</dbReference>
<evidence type="ECO:0000256" key="2">
    <source>
        <dbReference type="ARBA" id="ARBA00022771"/>
    </source>
</evidence>
<keyword evidence="10" id="KW-1185">Reference proteome</keyword>
<dbReference type="SMART" id="SM00028">
    <property type="entry name" value="TPR"/>
    <property type="match status" value="4"/>
</dbReference>
<evidence type="ECO:0000259" key="8">
    <source>
        <dbReference type="PROSITE" id="PS50865"/>
    </source>
</evidence>
<evidence type="ECO:0000313" key="10">
    <source>
        <dbReference type="Proteomes" id="UP001224775"/>
    </source>
</evidence>
<feature type="repeat" description="TPR" evidence="6">
    <location>
        <begin position="390"/>
        <end position="423"/>
    </location>
</feature>
<evidence type="ECO:0000256" key="3">
    <source>
        <dbReference type="ARBA" id="ARBA00022833"/>
    </source>
</evidence>